<proteinExistence type="predicted"/>
<keyword evidence="1" id="KW-0812">Transmembrane</keyword>
<dbReference type="EMBL" id="MU151162">
    <property type="protein sequence ID" value="KAF9448404.1"/>
    <property type="molecule type" value="Genomic_DNA"/>
</dbReference>
<keyword evidence="1" id="KW-1133">Transmembrane helix</keyword>
<evidence type="ECO:0000313" key="3">
    <source>
        <dbReference type="Proteomes" id="UP000807342"/>
    </source>
</evidence>
<reference evidence="2" key="1">
    <citation type="submission" date="2020-11" db="EMBL/GenBank/DDBJ databases">
        <authorList>
            <consortium name="DOE Joint Genome Institute"/>
            <person name="Ahrendt S."/>
            <person name="Riley R."/>
            <person name="Andreopoulos W."/>
            <person name="Labutti K."/>
            <person name="Pangilinan J."/>
            <person name="Ruiz-Duenas F.J."/>
            <person name="Barrasa J.M."/>
            <person name="Sanchez-Garcia M."/>
            <person name="Camarero S."/>
            <person name="Miyauchi S."/>
            <person name="Serrano A."/>
            <person name="Linde D."/>
            <person name="Babiker R."/>
            <person name="Drula E."/>
            <person name="Ayuso-Fernandez I."/>
            <person name="Pacheco R."/>
            <person name="Padilla G."/>
            <person name="Ferreira P."/>
            <person name="Barriuso J."/>
            <person name="Kellner H."/>
            <person name="Castanera R."/>
            <person name="Alfaro M."/>
            <person name="Ramirez L."/>
            <person name="Pisabarro A.G."/>
            <person name="Kuo A."/>
            <person name="Tritt A."/>
            <person name="Lipzen A."/>
            <person name="He G."/>
            <person name="Yan M."/>
            <person name="Ng V."/>
            <person name="Cullen D."/>
            <person name="Martin F."/>
            <person name="Rosso M.-N."/>
            <person name="Henrissat B."/>
            <person name="Hibbett D."/>
            <person name="Martinez A.T."/>
            <person name="Grigoriev I.V."/>
        </authorList>
    </citation>
    <scope>NUCLEOTIDE SEQUENCE</scope>
    <source>
        <strain evidence="2">MF-IS2</strain>
    </source>
</reference>
<evidence type="ECO:0000313" key="2">
    <source>
        <dbReference type="EMBL" id="KAF9448404.1"/>
    </source>
</evidence>
<sequence length="160" mass="17681">MLRVNAIWDHNLKVTIILGLAIAGIELVLILIKLVQAFKQVKPMGNTFHERLLHIKKCMPIIILVINLLSIVQSLQADSVSDTSMPNLPNLGGWNLLVYYFSGTQIILNLKKANCKITESIHSQGNATSIRFNYNTQEDNDEGGVEGAAGDGEMIEEIHS</sequence>
<feature type="transmembrane region" description="Helical" evidence="1">
    <location>
        <begin position="12"/>
        <end position="32"/>
    </location>
</feature>
<protein>
    <submittedName>
        <fullName evidence="2">Uncharacterized protein</fullName>
    </submittedName>
</protein>
<organism evidence="2 3">
    <name type="scientific">Macrolepiota fuliginosa MF-IS2</name>
    <dbReference type="NCBI Taxonomy" id="1400762"/>
    <lineage>
        <taxon>Eukaryota</taxon>
        <taxon>Fungi</taxon>
        <taxon>Dikarya</taxon>
        <taxon>Basidiomycota</taxon>
        <taxon>Agaricomycotina</taxon>
        <taxon>Agaricomycetes</taxon>
        <taxon>Agaricomycetidae</taxon>
        <taxon>Agaricales</taxon>
        <taxon>Agaricineae</taxon>
        <taxon>Agaricaceae</taxon>
        <taxon>Macrolepiota</taxon>
    </lineage>
</organism>
<dbReference type="AlphaFoldDB" id="A0A9P6C4G3"/>
<evidence type="ECO:0000256" key="1">
    <source>
        <dbReference type="SAM" id="Phobius"/>
    </source>
</evidence>
<feature type="transmembrane region" description="Helical" evidence="1">
    <location>
        <begin position="53"/>
        <end position="72"/>
    </location>
</feature>
<dbReference type="Proteomes" id="UP000807342">
    <property type="component" value="Unassembled WGS sequence"/>
</dbReference>
<feature type="transmembrane region" description="Helical" evidence="1">
    <location>
        <begin position="92"/>
        <end position="110"/>
    </location>
</feature>
<name>A0A9P6C4G3_9AGAR</name>
<accession>A0A9P6C4G3</accession>
<comment type="caution">
    <text evidence="2">The sequence shown here is derived from an EMBL/GenBank/DDBJ whole genome shotgun (WGS) entry which is preliminary data.</text>
</comment>
<gene>
    <name evidence="2" type="ORF">P691DRAFT_781043</name>
</gene>
<keyword evidence="3" id="KW-1185">Reference proteome</keyword>
<keyword evidence="1" id="KW-0472">Membrane</keyword>